<sequence length="295" mass="32145">MISAFHRFMSALPPLARGVVVMALLVLVGALDVATGYELSFSVFYLMPIVLATWYLGRRMGYLLCVLSALSWYGADLGAGHPYSHASIPVWNTVVRLGFFLITASLLLRLRGALDQQARLAQHDGLTGLLNARTFMARGEHMVQLARRHQRPLAIGYIDLDGFKGVNDRHGHLRGDAVLSGVAQVLAERLRTSDLLARLGGDEFAVLCPETDARGAARVFDDLHQRLNAAARAQGWEIGFSIGVASFARAPERLGDAVRSADDLMYRVKHSGKNRVVLERFEPPAPPAPAGAPAR</sequence>
<dbReference type="Gene3D" id="3.30.70.270">
    <property type="match status" value="1"/>
</dbReference>
<proteinExistence type="predicted"/>
<dbReference type="InterPro" id="IPR000160">
    <property type="entry name" value="GGDEF_dom"/>
</dbReference>
<evidence type="ECO:0000313" key="5">
    <source>
        <dbReference type="EMBL" id="NZA01380.1"/>
    </source>
</evidence>
<dbReference type="InterPro" id="IPR050469">
    <property type="entry name" value="Diguanylate_Cyclase"/>
</dbReference>
<dbReference type="Proteomes" id="UP000589716">
    <property type="component" value="Unassembled WGS sequence"/>
</dbReference>
<evidence type="ECO:0000256" key="2">
    <source>
        <dbReference type="ARBA" id="ARBA00034247"/>
    </source>
</evidence>
<dbReference type="CDD" id="cd01949">
    <property type="entry name" value="GGDEF"/>
    <property type="match status" value="1"/>
</dbReference>
<dbReference type="SMART" id="SM00267">
    <property type="entry name" value="GGDEF"/>
    <property type="match status" value="1"/>
</dbReference>
<dbReference type="PANTHER" id="PTHR45138">
    <property type="entry name" value="REGULATORY COMPONENTS OF SENSORY TRANSDUCTION SYSTEM"/>
    <property type="match status" value="1"/>
</dbReference>
<dbReference type="GO" id="GO:0052621">
    <property type="term" value="F:diguanylate cyclase activity"/>
    <property type="evidence" value="ECO:0007669"/>
    <property type="project" value="UniProtKB-EC"/>
</dbReference>
<dbReference type="NCBIfam" id="TIGR00254">
    <property type="entry name" value="GGDEF"/>
    <property type="match status" value="1"/>
</dbReference>
<keyword evidence="3" id="KW-0812">Transmembrane</keyword>
<dbReference type="GO" id="GO:0000160">
    <property type="term" value="P:phosphorelay signal transduction system"/>
    <property type="evidence" value="ECO:0007669"/>
    <property type="project" value="UniProtKB-KW"/>
</dbReference>
<reference evidence="5 6" key="1">
    <citation type="submission" date="2020-07" db="EMBL/GenBank/DDBJ databases">
        <authorList>
            <person name="Maaloum M."/>
        </authorList>
    </citation>
    <scope>NUCLEOTIDE SEQUENCE [LARGE SCALE GENOMIC DNA]</scope>
    <source>
        <strain evidence="5 6">GCS-AN-3</strain>
    </source>
</reference>
<feature type="transmembrane region" description="Helical" evidence="3">
    <location>
        <begin position="63"/>
        <end position="84"/>
    </location>
</feature>
<dbReference type="InterPro" id="IPR038318">
    <property type="entry name" value="KdpD_sf"/>
</dbReference>
<protein>
    <recommendedName>
        <fullName evidence="1">diguanylate cyclase</fullName>
        <ecNumber evidence="1">2.7.7.65</ecNumber>
    </recommendedName>
</protein>
<feature type="domain" description="GGDEF" evidence="4">
    <location>
        <begin position="151"/>
        <end position="281"/>
    </location>
</feature>
<feature type="transmembrane region" description="Helical" evidence="3">
    <location>
        <begin position="37"/>
        <end position="56"/>
    </location>
</feature>
<feature type="transmembrane region" description="Helical" evidence="3">
    <location>
        <begin position="90"/>
        <end position="110"/>
    </location>
</feature>
<dbReference type="RefSeq" id="WP_180549861.1">
    <property type="nucleotide sequence ID" value="NZ_JACCKX010000001.1"/>
</dbReference>
<dbReference type="PANTHER" id="PTHR45138:SF9">
    <property type="entry name" value="DIGUANYLATE CYCLASE DGCM-RELATED"/>
    <property type="match status" value="1"/>
</dbReference>
<evidence type="ECO:0000313" key="6">
    <source>
        <dbReference type="Proteomes" id="UP000589716"/>
    </source>
</evidence>
<gene>
    <name evidence="5" type="ORF">H0I39_05655</name>
</gene>
<name>A0A853IW47_9BURK</name>
<dbReference type="GO" id="GO:0005524">
    <property type="term" value="F:ATP binding"/>
    <property type="evidence" value="ECO:0007669"/>
    <property type="project" value="UniProtKB-KW"/>
</dbReference>
<dbReference type="FunFam" id="3.30.70.270:FF:000001">
    <property type="entry name" value="Diguanylate cyclase domain protein"/>
    <property type="match status" value="1"/>
</dbReference>
<evidence type="ECO:0000256" key="3">
    <source>
        <dbReference type="SAM" id="Phobius"/>
    </source>
</evidence>
<dbReference type="Gene3D" id="1.20.120.620">
    <property type="entry name" value="Backbone structure of the membrane domain of e. Coli histidine kinase receptor kdpd"/>
    <property type="match status" value="1"/>
</dbReference>
<evidence type="ECO:0000259" key="4">
    <source>
        <dbReference type="PROSITE" id="PS50887"/>
    </source>
</evidence>
<dbReference type="AlphaFoldDB" id="A0A853IW47"/>
<dbReference type="Pfam" id="PF00990">
    <property type="entry name" value="GGDEF"/>
    <property type="match status" value="1"/>
</dbReference>
<dbReference type="InterPro" id="IPR043128">
    <property type="entry name" value="Rev_trsase/Diguanyl_cyclase"/>
</dbReference>
<dbReference type="EMBL" id="JACCKX010000001">
    <property type="protein sequence ID" value="NZA01380.1"/>
    <property type="molecule type" value="Genomic_DNA"/>
</dbReference>
<dbReference type="GO" id="GO:0016020">
    <property type="term" value="C:membrane"/>
    <property type="evidence" value="ECO:0007669"/>
    <property type="project" value="UniProtKB-SubCell"/>
</dbReference>
<accession>A0A853IW47</accession>
<keyword evidence="6" id="KW-1185">Reference proteome</keyword>
<dbReference type="PROSITE" id="PS50887">
    <property type="entry name" value="GGDEF"/>
    <property type="match status" value="1"/>
</dbReference>
<feature type="transmembrane region" description="Helical" evidence="3">
    <location>
        <begin position="12"/>
        <end position="31"/>
    </location>
</feature>
<organism evidence="5 6">
    <name type="scientific">Ottowia beijingensis</name>
    <dbReference type="NCBI Taxonomy" id="1207057"/>
    <lineage>
        <taxon>Bacteria</taxon>
        <taxon>Pseudomonadati</taxon>
        <taxon>Pseudomonadota</taxon>
        <taxon>Betaproteobacteria</taxon>
        <taxon>Burkholderiales</taxon>
        <taxon>Comamonadaceae</taxon>
        <taxon>Ottowia</taxon>
    </lineage>
</organism>
<evidence type="ECO:0000256" key="1">
    <source>
        <dbReference type="ARBA" id="ARBA00012528"/>
    </source>
</evidence>
<keyword evidence="3" id="KW-1133">Transmembrane helix</keyword>
<dbReference type="EC" id="2.7.7.65" evidence="1"/>
<dbReference type="InterPro" id="IPR029787">
    <property type="entry name" value="Nucleotide_cyclase"/>
</dbReference>
<dbReference type="SUPFAM" id="SSF55073">
    <property type="entry name" value="Nucleotide cyclase"/>
    <property type="match status" value="1"/>
</dbReference>
<comment type="catalytic activity">
    <reaction evidence="2">
        <text>2 GTP = 3',3'-c-di-GMP + 2 diphosphate</text>
        <dbReference type="Rhea" id="RHEA:24898"/>
        <dbReference type="ChEBI" id="CHEBI:33019"/>
        <dbReference type="ChEBI" id="CHEBI:37565"/>
        <dbReference type="ChEBI" id="CHEBI:58805"/>
        <dbReference type="EC" id="2.7.7.65"/>
    </reaction>
</comment>
<comment type="caution">
    <text evidence="5">The sequence shown here is derived from an EMBL/GenBank/DDBJ whole genome shotgun (WGS) entry which is preliminary data.</text>
</comment>
<dbReference type="GO" id="GO:0016301">
    <property type="term" value="F:kinase activity"/>
    <property type="evidence" value="ECO:0007669"/>
    <property type="project" value="UniProtKB-KW"/>
</dbReference>
<keyword evidence="3" id="KW-0472">Membrane</keyword>